<dbReference type="AlphaFoldDB" id="A0A016TPI6"/>
<evidence type="ECO:0000313" key="2">
    <source>
        <dbReference type="Proteomes" id="UP000024635"/>
    </source>
</evidence>
<sequence length="73" mass="8202">MPAEGKANKKLAGHFCHPICWTTANFLLGQETTLEHDSSTNPHVEEVVVKRRARVVIAPLSHVGRIYSGRPWR</sequence>
<comment type="caution">
    <text evidence="1">The sequence shown here is derived from an EMBL/GenBank/DDBJ whole genome shotgun (WGS) entry which is preliminary data.</text>
</comment>
<dbReference type="EMBL" id="JARK01001422">
    <property type="protein sequence ID" value="EYC04626.1"/>
    <property type="molecule type" value="Genomic_DNA"/>
</dbReference>
<keyword evidence="2" id="KW-1185">Reference proteome</keyword>
<organism evidence="1 2">
    <name type="scientific">Ancylostoma ceylanicum</name>
    <dbReference type="NCBI Taxonomy" id="53326"/>
    <lineage>
        <taxon>Eukaryota</taxon>
        <taxon>Metazoa</taxon>
        <taxon>Ecdysozoa</taxon>
        <taxon>Nematoda</taxon>
        <taxon>Chromadorea</taxon>
        <taxon>Rhabditida</taxon>
        <taxon>Rhabditina</taxon>
        <taxon>Rhabditomorpha</taxon>
        <taxon>Strongyloidea</taxon>
        <taxon>Ancylostomatidae</taxon>
        <taxon>Ancylostomatinae</taxon>
        <taxon>Ancylostoma</taxon>
    </lineage>
</organism>
<accession>A0A016TPI6</accession>
<protein>
    <submittedName>
        <fullName evidence="1">Uncharacterized protein</fullName>
    </submittedName>
</protein>
<gene>
    <name evidence="1" type="primary">Acey_s0086.g1892</name>
    <name evidence="1" type="ORF">Y032_0086g1892</name>
</gene>
<reference evidence="2" key="1">
    <citation type="journal article" date="2015" name="Nat. Genet.">
        <title>The genome and transcriptome of the zoonotic hookworm Ancylostoma ceylanicum identify infection-specific gene families.</title>
        <authorList>
            <person name="Schwarz E.M."/>
            <person name="Hu Y."/>
            <person name="Antoshechkin I."/>
            <person name="Miller M.M."/>
            <person name="Sternberg P.W."/>
            <person name="Aroian R.V."/>
        </authorList>
    </citation>
    <scope>NUCLEOTIDE SEQUENCE</scope>
    <source>
        <strain evidence="2">HY135</strain>
    </source>
</reference>
<proteinExistence type="predicted"/>
<evidence type="ECO:0000313" key="1">
    <source>
        <dbReference type="EMBL" id="EYC04626.1"/>
    </source>
</evidence>
<name>A0A016TPI6_9BILA</name>
<dbReference type="Proteomes" id="UP000024635">
    <property type="component" value="Unassembled WGS sequence"/>
</dbReference>